<keyword evidence="9" id="KW-1185">Reference proteome</keyword>
<evidence type="ECO:0000313" key="8">
    <source>
        <dbReference type="EMBL" id="CAA0816067.1"/>
    </source>
</evidence>
<dbReference type="SUPFAM" id="SSF110324">
    <property type="entry name" value="Ribosomal L27 protein-like"/>
    <property type="match status" value="1"/>
</dbReference>
<keyword evidence="4" id="KW-0689">Ribosomal protein</keyword>
<evidence type="ECO:0000256" key="2">
    <source>
        <dbReference type="ARBA" id="ARBA00008560"/>
    </source>
</evidence>
<organism evidence="8 9">
    <name type="scientific">Striga hermonthica</name>
    <name type="common">Purple witchweed</name>
    <name type="synonym">Buchnera hermonthica</name>
    <dbReference type="NCBI Taxonomy" id="68872"/>
    <lineage>
        <taxon>Eukaryota</taxon>
        <taxon>Viridiplantae</taxon>
        <taxon>Streptophyta</taxon>
        <taxon>Embryophyta</taxon>
        <taxon>Tracheophyta</taxon>
        <taxon>Spermatophyta</taxon>
        <taxon>Magnoliopsida</taxon>
        <taxon>eudicotyledons</taxon>
        <taxon>Gunneridae</taxon>
        <taxon>Pentapetalae</taxon>
        <taxon>asterids</taxon>
        <taxon>lamiids</taxon>
        <taxon>Lamiales</taxon>
        <taxon>Orobanchaceae</taxon>
        <taxon>Buchnereae</taxon>
        <taxon>Striga</taxon>
    </lineage>
</organism>
<dbReference type="Pfam" id="PF01783">
    <property type="entry name" value="Ribosomal_L32p"/>
    <property type="match status" value="1"/>
</dbReference>
<dbReference type="HAMAP" id="MF_00340">
    <property type="entry name" value="Ribosomal_bL32"/>
    <property type="match status" value="1"/>
</dbReference>
<evidence type="ECO:0000256" key="5">
    <source>
        <dbReference type="ARBA" id="ARBA00023128"/>
    </source>
</evidence>
<evidence type="ECO:0000256" key="7">
    <source>
        <dbReference type="ARBA" id="ARBA00039935"/>
    </source>
</evidence>
<dbReference type="Pfam" id="PF01016">
    <property type="entry name" value="Ribosomal_L27"/>
    <property type="match status" value="1"/>
</dbReference>
<dbReference type="InterPro" id="IPR002677">
    <property type="entry name" value="Ribosomal_bL32"/>
</dbReference>
<dbReference type="EMBL" id="CACSLK010013932">
    <property type="protein sequence ID" value="CAA0816067.1"/>
    <property type="molecule type" value="Genomic_DNA"/>
</dbReference>
<dbReference type="GO" id="GO:0006412">
    <property type="term" value="P:translation"/>
    <property type="evidence" value="ECO:0007669"/>
    <property type="project" value="InterPro"/>
</dbReference>
<evidence type="ECO:0000313" key="9">
    <source>
        <dbReference type="Proteomes" id="UP001153555"/>
    </source>
</evidence>
<evidence type="ECO:0000256" key="4">
    <source>
        <dbReference type="ARBA" id="ARBA00022980"/>
    </source>
</evidence>
<protein>
    <recommendedName>
        <fullName evidence="7">Large ribosomal subunit protein bL32m</fullName>
    </recommendedName>
</protein>
<keyword evidence="6" id="KW-0687">Ribonucleoprotein</keyword>
<keyword evidence="5" id="KW-0496">Mitochondrion</keyword>
<proteinExistence type="inferred from homology"/>
<evidence type="ECO:0000256" key="3">
    <source>
        <dbReference type="ARBA" id="ARBA00022946"/>
    </source>
</evidence>
<evidence type="ECO:0000256" key="1">
    <source>
        <dbReference type="ARBA" id="ARBA00004173"/>
    </source>
</evidence>
<keyword evidence="3" id="KW-0809">Transit peptide</keyword>
<dbReference type="OrthoDB" id="2014905at2759"/>
<dbReference type="InterPro" id="IPR001684">
    <property type="entry name" value="Ribosomal_bL27"/>
</dbReference>
<dbReference type="AlphaFoldDB" id="A0A9N7MYK5"/>
<gene>
    <name evidence="8" type="ORF">SHERM_15935</name>
</gene>
<comment type="caution">
    <text evidence="8">The sequence shown here is derived from an EMBL/GenBank/DDBJ whole genome shotgun (WGS) entry which is preliminary data.</text>
</comment>
<dbReference type="Proteomes" id="UP001153555">
    <property type="component" value="Unassembled WGS sequence"/>
</dbReference>
<dbReference type="InterPro" id="IPR011332">
    <property type="entry name" value="Ribosomal_zn-bd"/>
</dbReference>
<comment type="subcellular location">
    <subcellularLocation>
        <location evidence="1">Mitochondrion</location>
    </subcellularLocation>
</comment>
<evidence type="ECO:0000256" key="6">
    <source>
        <dbReference type="ARBA" id="ARBA00023274"/>
    </source>
</evidence>
<comment type="similarity">
    <text evidence="2">Belongs to the bacterial ribosomal protein bL32 family.</text>
</comment>
<dbReference type="SUPFAM" id="SSF57829">
    <property type="entry name" value="Zn-binding ribosomal proteins"/>
    <property type="match status" value="1"/>
</dbReference>
<name>A0A9N7MYK5_STRHE</name>
<dbReference type="GO" id="GO:0003735">
    <property type="term" value="F:structural constituent of ribosome"/>
    <property type="evidence" value="ECO:0007669"/>
    <property type="project" value="InterPro"/>
</dbReference>
<dbReference type="PANTHER" id="PTHR21026">
    <property type="entry name" value="39S RIBOSOMAL PROTEIN L32, MITOCHONDRIAL"/>
    <property type="match status" value="1"/>
</dbReference>
<dbReference type="GO" id="GO:0005762">
    <property type="term" value="C:mitochondrial large ribosomal subunit"/>
    <property type="evidence" value="ECO:0007669"/>
    <property type="project" value="TreeGrafter"/>
</dbReference>
<dbReference type="PANTHER" id="PTHR21026:SF2">
    <property type="entry name" value="LARGE RIBOSOMAL SUBUNIT PROTEIN BL32M"/>
    <property type="match status" value="1"/>
</dbReference>
<dbReference type="NCBIfam" id="TIGR01031">
    <property type="entry name" value="rpmF_bact"/>
    <property type="match status" value="1"/>
</dbReference>
<accession>A0A9N7MYK5</accession>
<sequence length="250" mass="27431">MNAVASIYRRLSIRDLVANTPVYASVTDASGDRLSLVFKRWATEKTAGSTKNGRDSKPKNLGVKKFGGEALAGQAMWDPARGGMIRCERTFATKHLFSTDKDDEEREKLAREISKDWSSDWASMLQSAGRKGGCAVGGLRRLAHAVARPPPLSTAIDPQINNSLPPLIFPEDYDDKDVRDELPCFPFPGGAMELMAVPKKKVSKHKRGIRNGPKALKHVPVIIRCTVCGRVKLPHFFCCSGIKQNPDGSN</sequence>
<dbReference type="InterPro" id="IPR051991">
    <property type="entry name" value="Mitoribosomal_protein_bL32"/>
</dbReference>
<reference evidence="8" key="1">
    <citation type="submission" date="2019-12" db="EMBL/GenBank/DDBJ databases">
        <authorList>
            <person name="Scholes J."/>
        </authorList>
    </citation>
    <scope>NUCLEOTIDE SEQUENCE</scope>
</reference>